<evidence type="ECO:0000256" key="5">
    <source>
        <dbReference type="PIRNR" id="PIRNR000197"/>
    </source>
</evidence>
<feature type="active site" evidence="6">
    <location>
        <position position="839"/>
    </location>
</feature>
<dbReference type="AlphaFoldDB" id="A0A1I4PPE1"/>
<comment type="similarity">
    <text evidence="5">In the N-terminal section; belongs to the proline dehydrogenase family.</text>
</comment>
<proteinExistence type="inferred from homology"/>
<dbReference type="EC" id="1.5.5.2" evidence="5"/>
<dbReference type="Gene3D" id="1.20.5.550">
    <property type="entry name" value="Single Helix bin"/>
    <property type="match status" value="1"/>
</dbReference>
<dbReference type="InterPro" id="IPR005933">
    <property type="entry name" value="PutA_C"/>
</dbReference>
<evidence type="ECO:0000256" key="2">
    <source>
        <dbReference type="ARBA" id="ARBA00023002"/>
    </source>
</evidence>
<organism evidence="12 13">
    <name type="scientific">Ectothiorhodospira mobilis</name>
    <dbReference type="NCBI Taxonomy" id="195064"/>
    <lineage>
        <taxon>Bacteria</taxon>
        <taxon>Pseudomonadati</taxon>
        <taxon>Pseudomonadota</taxon>
        <taxon>Gammaproteobacteria</taxon>
        <taxon>Chromatiales</taxon>
        <taxon>Ectothiorhodospiraceae</taxon>
        <taxon>Ectothiorhodospira</taxon>
    </lineage>
</organism>
<dbReference type="InterPro" id="IPR016161">
    <property type="entry name" value="Ald_DH/histidinol_DH"/>
</dbReference>
<keyword evidence="5" id="KW-0285">Flavoprotein</keyword>
<evidence type="ECO:0000256" key="7">
    <source>
        <dbReference type="SAM" id="MobiDB-lite"/>
    </source>
</evidence>
<dbReference type="Gene3D" id="3.20.20.220">
    <property type="match status" value="1"/>
</dbReference>
<comment type="cofactor">
    <cofactor evidence="5">
        <name>FAD</name>
        <dbReference type="ChEBI" id="CHEBI:57692"/>
    </cofactor>
</comment>
<dbReference type="NCBIfam" id="NF008869">
    <property type="entry name" value="PRK11904.1"/>
    <property type="match status" value="1"/>
</dbReference>
<dbReference type="InterPro" id="IPR016160">
    <property type="entry name" value="Ald_DH_CS_CYS"/>
</dbReference>
<dbReference type="UniPathway" id="UPA00261">
    <property type="reaction ID" value="UER00373"/>
</dbReference>
<dbReference type="InterPro" id="IPR050485">
    <property type="entry name" value="Proline_metab_enzyme"/>
</dbReference>
<dbReference type="PIRSF" id="PIRSF000197">
    <property type="entry name" value="Bifunct_PutA"/>
    <property type="match status" value="1"/>
</dbReference>
<sequence>MSRFIYPEPETWIPADRQGIRDHYRCDEAEAVRMLLGELPPDEETGTRIRYLARGLVKGMIQAGERRSGIGALLQEYDLSSEEGIALMCLAEALLRVPDKDTADRLIRDKLTAAHWDTHLGGGRPFTVNAANWGLWISERIIDTEERRRWLGGVVHRMLARAGGPVIRTAVRRAMAVLGDSFVLGRDMPEAMKRARRNEKLGYRYSYDMLGESARTEADAQRYFQDYRQAIEAIGKAVDPRMALPERPGISIKLSALDPRFEPGQETRLAGRLMPRVLELCKLAREYHIPLCIDAEESWRLDLTLDVVEALLQEPGLDNWNGLGLAVQAYQKRSWEVLGWLEKKAAARQRQVMVRLVKGAYWDTEIKETQVQGLADYPVFTRKAATDVAFMACARRLLEDCPHLYPQFATHNAYTVAAVLEMAGDRAFELQRLHGMGETLYPQLIRREDGGGVPCRIYAPVGSHERLLAYLVRRLLENGANTSFVHRVRESDLEDLVADPAARLRARNVLRHPRIPLPADLYAPHRRNSAGLDFSDRAAMADLAVEMGCAFGRGGPRKAGPIIGGSLRTRTGEAVRSPRDTAAEVGRVTWAGEQEVEESLAAAHAAWPAWEGTRAETRARLLEKVADLYEQHRAELMALCVDEAGRTLRDAHAEVREAVDFCRYYAWQARRQLDRPVVLPGPTGEHNELTLHGRGVFACISPWNFPLAIFTGQVAAALVAGNAVVAKPAEQASLTATRAVALMHQAGIPRQVLHCLPGSGDLLGPALVRDRRVAGVVFTGSVETARRIHQDLAGREGPIVPLIAETGGINAMIVDSTALHEQVVADIVRSAFLSAGQRCSALRLLCVQEDVAEPLLHILQGAMDTLVVGDPRWLATDVGPVIDAEALEGLRSHHTRMQGMGRVIHRAPVSGDCEQGLYMPPTLYRLERPEELDREVFGPMLHVVRWRSGELEDLVDRINALGYGLTLGLHSRIAGAAQQVRRRARVGNLYINRDMVGAVVGTQPFGGEGLSGTGFKAGGPHYLLRFVSERVATFNTAAVGGNASLLVLSDDEDMPQPASGAEKEGQDPGRAAAGRRRRKGAR</sequence>
<feature type="domain" description="Proline utilization A proline dehydrogenase N-terminal" evidence="11">
    <location>
        <begin position="17"/>
        <end position="59"/>
    </location>
</feature>
<dbReference type="Pfam" id="PF14850">
    <property type="entry name" value="Pro_dh-DNA_bdg"/>
    <property type="match status" value="1"/>
</dbReference>
<evidence type="ECO:0000256" key="6">
    <source>
        <dbReference type="PIRSR" id="PIRSR000197-1"/>
    </source>
</evidence>
<dbReference type="InterPro" id="IPR016163">
    <property type="entry name" value="Ald_DH_C"/>
</dbReference>
<dbReference type="InterPro" id="IPR029041">
    <property type="entry name" value="FAD-linked_oxidoreductase-like"/>
</dbReference>
<dbReference type="PANTHER" id="PTHR42862:SF1">
    <property type="entry name" value="DELTA-1-PYRROLINE-5-CARBOXYLATE DEHYDROGENASE 2, ISOFORM A-RELATED"/>
    <property type="match status" value="1"/>
</dbReference>
<dbReference type="InterPro" id="IPR024090">
    <property type="entry name" value="PRODH_PutA_dom_I"/>
</dbReference>
<comment type="function">
    <text evidence="5">Oxidizes proline to glutamate for use as a carbon and nitrogen source.</text>
</comment>
<dbReference type="Pfam" id="PF18327">
    <property type="entry name" value="PRODH"/>
    <property type="match status" value="1"/>
</dbReference>
<dbReference type="EMBL" id="FOUO01000002">
    <property type="protein sequence ID" value="SFM29245.1"/>
    <property type="molecule type" value="Genomic_DNA"/>
</dbReference>
<evidence type="ECO:0000313" key="12">
    <source>
        <dbReference type="EMBL" id="SFM29245.1"/>
    </source>
</evidence>
<dbReference type="Pfam" id="PF01619">
    <property type="entry name" value="Pro_dh"/>
    <property type="match status" value="1"/>
</dbReference>
<dbReference type="GO" id="GO:0004657">
    <property type="term" value="F:proline dehydrogenase activity"/>
    <property type="evidence" value="ECO:0007669"/>
    <property type="project" value="UniProtKB-UniRule"/>
</dbReference>
<dbReference type="Gene3D" id="3.40.605.10">
    <property type="entry name" value="Aldehyde Dehydrogenase, Chain A, domain 1"/>
    <property type="match status" value="1"/>
</dbReference>
<dbReference type="InterPro" id="IPR025703">
    <property type="entry name" value="Bifunct_PutA"/>
</dbReference>
<dbReference type="InterPro" id="IPR015590">
    <property type="entry name" value="Aldehyde_DH_dom"/>
</dbReference>
<feature type="domain" description="Aldehyde dehydrogenase" evidence="8">
    <location>
        <begin position="574"/>
        <end position="1027"/>
    </location>
</feature>
<comment type="catalytic activity">
    <reaction evidence="5">
        <text>L-proline + a quinone = (S)-1-pyrroline-5-carboxylate + a quinol + H(+)</text>
        <dbReference type="Rhea" id="RHEA:23784"/>
        <dbReference type="ChEBI" id="CHEBI:15378"/>
        <dbReference type="ChEBI" id="CHEBI:17388"/>
        <dbReference type="ChEBI" id="CHEBI:24646"/>
        <dbReference type="ChEBI" id="CHEBI:60039"/>
        <dbReference type="ChEBI" id="CHEBI:132124"/>
        <dbReference type="EC" id="1.5.5.2"/>
    </reaction>
</comment>
<dbReference type="PANTHER" id="PTHR42862">
    <property type="entry name" value="DELTA-1-PYRROLINE-5-CARBOXYLATE DEHYDROGENASE 1, ISOFORM A-RELATED"/>
    <property type="match status" value="1"/>
</dbReference>
<dbReference type="GO" id="GO:0003677">
    <property type="term" value="F:DNA binding"/>
    <property type="evidence" value="ECO:0007669"/>
    <property type="project" value="UniProtKB-KW"/>
</dbReference>
<evidence type="ECO:0000256" key="1">
    <source>
        <dbReference type="ARBA" id="ARBA00004786"/>
    </source>
</evidence>
<dbReference type="GO" id="GO:0010133">
    <property type="term" value="P:L-proline catabolic process to L-glutamate"/>
    <property type="evidence" value="ECO:0007669"/>
    <property type="project" value="UniProtKB-UniRule"/>
</dbReference>
<dbReference type="SUPFAM" id="SSF53720">
    <property type="entry name" value="ALDH-like"/>
    <property type="match status" value="1"/>
</dbReference>
<dbReference type="FunFam" id="3.40.309.10:FF:000005">
    <property type="entry name" value="1-pyrroline-5-carboxylate dehydrogenase 1"/>
    <property type="match status" value="1"/>
</dbReference>
<keyword evidence="2 5" id="KW-0560">Oxidoreductase</keyword>
<comment type="pathway">
    <text evidence="5">Amino-acid degradation; L-proline degradation into L-glutamate; L-glutamate from L-proline: step 1/2.</text>
</comment>
<dbReference type="STRING" id="195064.SAMN05421721_10283"/>
<dbReference type="GO" id="GO:0003842">
    <property type="term" value="F:L-glutamate gamma-semialdehyde dehydrogenase activity"/>
    <property type="evidence" value="ECO:0007669"/>
    <property type="project" value="UniProtKB-UniRule"/>
</dbReference>
<dbReference type="RefSeq" id="WP_090483501.1">
    <property type="nucleotide sequence ID" value="NZ_FOUO01000002.1"/>
</dbReference>
<feature type="compositionally biased region" description="Basic residues" evidence="7">
    <location>
        <begin position="1073"/>
        <end position="1082"/>
    </location>
</feature>
<protein>
    <recommendedName>
        <fullName evidence="5">Bifunctional protein PutA</fullName>
    </recommendedName>
    <domain>
        <recommendedName>
            <fullName evidence="5">Proline dehydrogenase</fullName>
            <ecNumber evidence="5">1.5.5.2</ecNumber>
        </recommendedName>
        <alternativeName>
            <fullName evidence="5">Proline oxidase</fullName>
        </alternativeName>
    </domain>
    <domain>
        <recommendedName>
            <fullName evidence="5">Delta-1-pyrroline-5-carboxylate dehydrogenase</fullName>
            <shortName evidence="5">P5C dehydrogenase</shortName>
            <ecNumber evidence="5">1.2.1.88</ecNumber>
        </recommendedName>
        <alternativeName>
            <fullName evidence="5">L-glutamate gamma-semialdehyde dehydrogenase</fullName>
        </alternativeName>
    </domain>
</protein>
<keyword evidence="5" id="KW-0642">Proline metabolism</keyword>
<dbReference type="EC" id="1.2.1.88" evidence="5"/>
<feature type="domain" description="Proline dehydrogenase" evidence="9">
    <location>
        <begin position="191"/>
        <end position="487"/>
    </location>
</feature>
<feature type="active site" evidence="6">
    <location>
        <position position="805"/>
    </location>
</feature>
<dbReference type="Pfam" id="PF00171">
    <property type="entry name" value="Aldedh"/>
    <property type="match status" value="1"/>
</dbReference>
<dbReference type="NCBIfam" id="TIGR01238">
    <property type="entry name" value="D1pyr5carbox3"/>
    <property type="match status" value="1"/>
</dbReference>
<dbReference type="PROSITE" id="PS00070">
    <property type="entry name" value="ALDEHYDE_DEHYDR_CYS"/>
    <property type="match status" value="1"/>
</dbReference>
<keyword evidence="13" id="KW-1185">Reference proteome</keyword>
<dbReference type="Proteomes" id="UP000199556">
    <property type="component" value="Unassembled WGS sequence"/>
</dbReference>
<dbReference type="OrthoDB" id="9812625at2"/>
<keyword evidence="5" id="KW-0238">DNA-binding</keyword>
<evidence type="ECO:0000259" key="11">
    <source>
        <dbReference type="Pfam" id="PF18327"/>
    </source>
</evidence>
<evidence type="ECO:0000259" key="8">
    <source>
        <dbReference type="Pfam" id="PF00171"/>
    </source>
</evidence>
<dbReference type="GO" id="GO:0009898">
    <property type="term" value="C:cytoplasmic side of plasma membrane"/>
    <property type="evidence" value="ECO:0007669"/>
    <property type="project" value="TreeGrafter"/>
</dbReference>
<dbReference type="CDD" id="cd07125">
    <property type="entry name" value="ALDH_PutA-P5CDH"/>
    <property type="match status" value="1"/>
</dbReference>
<dbReference type="InterPro" id="IPR016162">
    <property type="entry name" value="Ald_DH_N"/>
</dbReference>
<evidence type="ECO:0000259" key="10">
    <source>
        <dbReference type="Pfam" id="PF14850"/>
    </source>
</evidence>
<evidence type="ECO:0000313" key="13">
    <source>
        <dbReference type="Proteomes" id="UP000199556"/>
    </source>
</evidence>
<dbReference type="GO" id="GO:0003700">
    <property type="term" value="F:DNA-binding transcription factor activity"/>
    <property type="evidence" value="ECO:0007669"/>
    <property type="project" value="InterPro"/>
</dbReference>
<dbReference type="InterPro" id="IPR024089">
    <property type="entry name" value="PRODH_PutA_dom_I/II"/>
</dbReference>
<keyword evidence="5" id="KW-0274">FAD</keyword>
<feature type="domain" description="Proline dehydrogenase PutA" evidence="10">
    <location>
        <begin position="70"/>
        <end position="182"/>
    </location>
</feature>
<evidence type="ECO:0000256" key="4">
    <source>
        <dbReference type="ARBA" id="ARBA00048142"/>
    </source>
</evidence>
<keyword evidence="3 5" id="KW-0520">NAD</keyword>
<dbReference type="InterPro" id="IPR024082">
    <property type="entry name" value="PRODH_PutA_dom_II"/>
</dbReference>
<dbReference type="SUPFAM" id="SSF81935">
    <property type="entry name" value="N-terminal domain of bifunctional PutA protein"/>
    <property type="match status" value="1"/>
</dbReference>
<evidence type="ECO:0000259" key="9">
    <source>
        <dbReference type="Pfam" id="PF01619"/>
    </source>
</evidence>
<dbReference type="Gene3D" id="1.20.5.460">
    <property type="entry name" value="Single helix bin"/>
    <property type="match status" value="1"/>
</dbReference>
<reference evidence="12 13" key="1">
    <citation type="submission" date="2016-10" db="EMBL/GenBank/DDBJ databases">
        <authorList>
            <person name="de Groot N.N."/>
        </authorList>
    </citation>
    <scope>NUCLEOTIDE SEQUENCE [LARGE SCALE GENOMIC DNA]</scope>
    <source>
        <strain evidence="12 13">DSM 4180</strain>
    </source>
</reference>
<dbReference type="InterPro" id="IPR041349">
    <property type="entry name" value="PRODH"/>
</dbReference>
<dbReference type="InterPro" id="IPR002872">
    <property type="entry name" value="Proline_DH_dom"/>
</dbReference>
<evidence type="ECO:0000256" key="3">
    <source>
        <dbReference type="ARBA" id="ARBA00023027"/>
    </source>
</evidence>
<keyword evidence="5" id="KW-0678">Repressor</keyword>
<comment type="catalytic activity">
    <reaction evidence="4 5">
        <text>L-glutamate 5-semialdehyde + NAD(+) + H2O = L-glutamate + NADH + 2 H(+)</text>
        <dbReference type="Rhea" id="RHEA:30235"/>
        <dbReference type="ChEBI" id="CHEBI:15377"/>
        <dbReference type="ChEBI" id="CHEBI:15378"/>
        <dbReference type="ChEBI" id="CHEBI:29985"/>
        <dbReference type="ChEBI" id="CHEBI:57540"/>
        <dbReference type="ChEBI" id="CHEBI:57945"/>
        <dbReference type="ChEBI" id="CHEBI:58066"/>
        <dbReference type="EC" id="1.2.1.88"/>
    </reaction>
</comment>
<keyword evidence="5" id="KW-0804">Transcription</keyword>
<dbReference type="Gene3D" id="3.40.309.10">
    <property type="entry name" value="Aldehyde Dehydrogenase, Chain A, domain 2"/>
    <property type="match status" value="1"/>
</dbReference>
<gene>
    <name evidence="12" type="ORF">SAMN05421721_10283</name>
</gene>
<keyword evidence="5" id="KW-0805">Transcription regulation</keyword>
<dbReference type="SUPFAM" id="SSF51730">
    <property type="entry name" value="FAD-linked oxidoreductase"/>
    <property type="match status" value="1"/>
</dbReference>
<feature type="region of interest" description="Disordered" evidence="7">
    <location>
        <begin position="1049"/>
        <end position="1082"/>
    </location>
</feature>
<name>A0A1I4PPE1_ECTMO</name>
<comment type="pathway">
    <text evidence="1 5">Amino-acid degradation; L-proline degradation into L-glutamate; L-glutamate from L-proline: step 2/2.</text>
</comment>
<comment type="similarity">
    <text evidence="5">In the C-terminal section; belongs to the aldehyde dehydrogenase family.</text>
</comment>
<accession>A0A1I4PPE1</accession>